<gene>
    <name evidence="4" type="ORF">C8N24_2528</name>
</gene>
<feature type="region of interest" description="Disordered" evidence="1">
    <location>
        <begin position="185"/>
        <end position="224"/>
    </location>
</feature>
<keyword evidence="5" id="KW-1185">Reference proteome</keyword>
<dbReference type="Proteomes" id="UP000278962">
    <property type="component" value="Unassembled WGS sequence"/>
</dbReference>
<feature type="compositionally biased region" description="Low complexity" evidence="1">
    <location>
        <begin position="190"/>
        <end position="211"/>
    </location>
</feature>
<organism evidence="4 5">
    <name type="scientific">Solirubrobacter pauli</name>
    <dbReference type="NCBI Taxonomy" id="166793"/>
    <lineage>
        <taxon>Bacteria</taxon>
        <taxon>Bacillati</taxon>
        <taxon>Actinomycetota</taxon>
        <taxon>Thermoleophilia</taxon>
        <taxon>Solirubrobacterales</taxon>
        <taxon>Solirubrobacteraceae</taxon>
        <taxon>Solirubrobacter</taxon>
    </lineage>
</organism>
<protein>
    <submittedName>
        <fullName evidence="4">Htaa protein</fullName>
    </submittedName>
</protein>
<dbReference type="OrthoDB" id="7210788at2"/>
<feature type="compositionally biased region" description="Pro residues" evidence="1">
    <location>
        <begin position="212"/>
        <end position="221"/>
    </location>
</feature>
<dbReference type="AlphaFoldDB" id="A0A660LED8"/>
<dbReference type="RefSeq" id="WP_121250370.1">
    <property type="nucleotide sequence ID" value="NZ_RBIL01000001.1"/>
</dbReference>
<dbReference type="InterPro" id="IPR007331">
    <property type="entry name" value="Htaa"/>
</dbReference>
<evidence type="ECO:0000256" key="2">
    <source>
        <dbReference type="SAM" id="SignalP"/>
    </source>
</evidence>
<comment type="caution">
    <text evidence="4">The sequence shown here is derived from an EMBL/GenBank/DDBJ whole genome shotgun (WGS) entry which is preliminary data.</text>
</comment>
<sequence>MSYSRSVFAAAIALCAAVPSTAAAYVPAPAVVELSASGQRALKQSSLSVSASSRSTKTQPRLMLMRGKTTLGSSATVELAGALRFTSGKRTANATALKLTIGRSTSYVTAKLAKKTVRLLTIKATRPVELNPSAGRLSVTGARIALTPAAAKALRKTLKLKRTPPTSTLGTFSLTVAPPPSVAIDNGSVSTPLPAAPAPTATPASSATATPTPDPTEPPSCDPARYAATPAGSVDWFSCDLPGNRDLRSWTRYVLTPAAGCSVQPPSIVASGGATRLDPVSAYDHRFTITSNTPGVDLARTIQLAGSITYSMPAHGIDEAITNLKIEIDRSGQTGSVYASGRSAARNGIFCVTAPETYTDQKVMDLDLSGSPLTGGRYIRVPAKVTAPAERLGGGEYGAGQPWGTFTIALPAVG</sequence>
<evidence type="ECO:0000313" key="4">
    <source>
        <dbReference type="EMBL" id="RKQ92676.1"/>
    </source>
</evidence>
<reference evidence="4 5" key="1">
    <citation type="submission" date="2018-10" db="EMBL/GenBank/DDBJ databases">
        <title>Genomic Encyclopedia of Archaeal and Bacterial Type Strains, Phase II (KMG-II): from individual species to whole genera.</title>
        <authorList>
            <person name="Goeker M."/>
        </authorList>
    </citation>
    <scope>NUCLEOTIDE SEQUENCE [LARGE SCALE GENOMIC DNA]</scope>
    <source>
        <strain evidence="4 5">DSM 14954</strain>
    </source>
</reference>
<evidence type="ECO:0000259" key="3">
    <source>
        <dbReference type="Pfam" id="PF04213"/>
    </source>
</evidence>
<feature type="domain" description="Htaa" evidence="3">
    <location>
        <begin position="248"/>
        <end position="402"/>
    </location>
</feature>
<feature type="chain" id="PRO_5024854902" evidence="2">
    <location>
        <begin position="25"/>
        <end position="414"/>
    </location>
</feature>
<proteinExistence type="predicted"/>
<feature type="signal peptide" evidence="2">
    <location>
        <begin position="1"/>
        <end position="24"/>
    </location>
</feature>
<evidence type="ECO:0000313" key="5">
    <source>
        <dbReference type="Proteomes" id="UP000278962"/>
    </source>
</evidence>
<accession>A0A660LED8</accession>
<evidence type="ECO:0000256" key="1">
    <source>
        <dbReference type="SAM" id="MobiDB-lite"/>
    </source>
</evidence>
<name>A0A660LED8_9ACTN</name>
<dbReference type="EMBL" id="RBIL01000001">
    <property type="protein sequence ID" value="RKQ92676.1"/>
    <property type="molecule type" value="Genomic_DNA"/>
</dbReference>
<keyword evidence="2" id="KW-0732">Signal</keyword>
<dbReference type="Pfam" id="PF04213">
    <property type="entry name" value="HtaA"/>
    <property type="match status" value="1"/>
</dbReference>